<evidence type="ECO:0000313" key="2">
    <source>
        <dbReference type="Proteomes" id="UP001056120"/>
    </source>
</evidence>
<sequence length="127" mass="14432">MTGTLLFVIIAFGGVLDKLSNNMTSDFGYLISVLRKFDWACLLFAIVVTWIVIMDLFHSTRRCKGETMDASIAGFDSKIKVPFKGMLIGKHVWFFCFIFPLVVTVSSSDYIEDCRWTSQGWRGRRAA</sequence>
<proteinExistence type="predicted"/>
<protein>
    <submittedName>
        <fullName evidence="1">Uncharacterized protein</fullName>
    </submittedName>
</protein>
<accession>A0ACB9E9S0</accession>
<gene>
    <name evidence="1" type="ORF">L1987_55013</name>
</gene>
<organism evidence="1 2">
    <name type="scientific">Smallanthus sonchifolius</name>
    <dbReference type="NCBI Taxonomy" id="185202"/>
    <lineage>
        <taxon>Eukaryota</taxon>
        <taxon>Viridiplantae</taxon>
        <taxon>Streptophyta</taxon>
        <taxon>Embryophyta</taxon>
        <taxon>Tracheophyta</taxon>
        <taxon>Spermatophyta</taxon>
        <taxon>Magnoliopsida</taxon>
        <taxon>eudicotyledons</taxon>
        <taxon>Gunneridae</taxon>
        <taxon>Pentapetalae</taxon>
        <taxon>asterids</taxon>
        <taxon>campanulids</taxon>
        <taxon>Asterales</taxon>
        <taxon>Asteraceae</taxon>
        <taxon>Asteroideae</taxon>
        <taxon>Heliantheae alliance</taxon>
        <taxon>Millerieae</taxon>
        <taxon>Smallanthus</taxon>
    </lineage>
</organism>
<reference evidence="1 2" key="2">
    <citation type="journal article" date="2022" name="Mol. Ecol. Resour.">
        <title>The genomes of chicory, endive, great burdock and yacon provide insights into Asteraceae paleo-polyploidization history and plant inulin production.</title>
        <authorList>
            <person name="Fan W."/>
            <person name="Wang S."/>
            <person name="Wang H."/>
            <person name="Wang A."/>
            <person name="Jiang F."/>
            <person name="Liu H."/>
            <person name="Zhao H."/>
            <person name="Xu D."/>
            <person name="Zhang Y."/>
        </authorList>
    </citation>
    <scope>NUCLEOTIDE SEQUENCE [LARGE SCALE GENOMIC DNA]</scope>
    <source>
        <strain evidence="2">cv. Yunnan</strain>
        <tissue evidence="1">Leaves</tissue>
    </source>
</reference>
<comment type="caution">
    <text evidence="1">The sequence shown here is derived from an EMBL/GenBank/DDBJ whole genome shotgun (WGS) entry which is preliminary data.</text>
</comment>
<reference evidence="2" key="1">
    <citation type="journal article" date="2022" name="Mol. Ecol. Resour.">
        <title>The genomes of chicory, endive, great burdock and yacon provide insights into Asteraceae palaeo-polyploidization history and plant inulin production.</title>
        <authorList>
            <person name="Fan W."/>
            <person name="Wang S."/>
            <person name="Wang H."/>
            <person name="Wang A."/>
            <person name="Jiang F."/>
            <person name="Liu H."/>
            <person name="Zhao H."/>
            <person name="Xu D."/>
            <person name="Zhang Y."/>
        </authorList>
    </citation>
    <scope>NUCLEOTIDE SEQUENCE [LARGE SCALE GENOMIC DNA]</scope>
    <source>
        <strain evidence="2">cv. Yunnan</strain>
    </source>
</reference>
<dbReference type="EMBL" id="CM042035">
    <property type="protein sequence ID" value="KAI3755217.1"/>
    <property type="molecule type" value="Genomic_DNA"/>
</dbReference>
<evidence type="ECO:0000313" key="1">
    <source>
        <dbReference type="EMBL" id="KAI3755217.1"/>
    </source>
</evidence>
<keyword evidence="2" id="KW-1185">Reference proteome</keyword>
<dbReference type="Proteomes" id="UP001056120">
    <property type="component" value="Linkage Group LG18"/>
</dbReference>
<name>A0ACB9E9S0_9ASTR</name>